<dbReference type="SMART" id="SM00086">
    <property type="entry name" value="PAC"/>
    <property type="match status" value="1"/>
</dbReference>
<dbReference type="GO" id="GO:0016020">
    <property type="term" value="C:membrane"/>
    <property type="evidence" value="ECO:0007669"/>
    <property type="project" value="InterPro"/>
</dbReference>
<feature type="domain" description="PAC" evidence="4">
    <location>
        <begin position="569"/>
        <end position="621"/>
    </location>
</feature>
<feature type="domain" description="PAS" evidence="3">
    <location>
        <begin position="491"/>
        <end position="542"/>
    </location>
</feature>
<dbReference type="RefSeq" id="WP_149486761.1">
    <property type="nucleotide sequence ID" value="NZ_CP036150.1"/>
</dbReference>
<dbReference type="PANTHER" id="PTHR44757">
    <property type="entry name" value="DIGUANYLATE CYCLASE DGCP"/>
    <property type="match status" value="1"/>
</dbReference>
<dbReference type="SUPFAM" id="SSF141868">
    <property type="entry name" value="EAL domain-like"/>
    <property type="match status" value="1"/>
</dbReference>
<dbReference type="SUPFAM" id="SSF55785">
    <property type="entry name" value="PYP-like sensor domain (PAS domain)"/>
    <property type="match status" value="1"/>
</dbReference>
<name>A0A5C1QNW6_9SPIO</name>
<evidence type="ECO:0000259" key="4">
    <source>
        <dbReference type="PROSITE" id="PS50113"/>
    </source>
</evidence>
<dbReference type="Gene3D" id="3.30.450.20">
    <property type="entry name" value="PAS domain"/>
    <property type="match status" value="3"/>
</dbReference>
<comment type="catalytic activity">
    <reaction evidence="1">
        <text>3',3'-c-di-GMP + H2O = 5'-phosphoguanylyl(3'-&gt;5')guanosine + H(+)</text>
        <dbReference type="Rhea" id="RHEA:24902"/>
        <dbReference type="ChEBI" id="CHEBI:15377"/>
        <dbReference type="ChEBI" id="CHEBI:15378"/>
        <dbReference type="ChEBI" id="CHEBI:58754"/>
        <dbReference type="ChEBI" id="CHEBI:58805"/>
        <dbReference type="EC" id="3.1.4.52"/>
    </reaction>
    <physiologicalReaction direction="left-to-right" evidence="1">
        <dbReference type="Rhea" id="RHEA:24903"/>
    </physiologicalReaction>
</comment>
<dbReference type="Pfam" id="PF00990">
    <property type="entry name" value="GGDEF"/>
    <property type="match status" value="1"/>
</dbReference>
<protein>
    <submittedName>
        <fullName evidence="8">EAL domain-containing protein</fullName>
    </submittedName>
</protein>
<evidence type="ECO:0000259" key="5">
    <source>
        <dbReference type="PROSITE" id="PS50883"/>
    </source>
</evidence>
<dbReference type="InterPro" id="IPR052155">
    <property type="entry name" value="Biofilm_reg_signaling"/>
</dbReference>
<organism evidence="8 9">
    <name type="scientific">Oceanispirochaeta crateris</name>
    <dbReference type="NCBI Taxonomy" id="2518645"/>
    <lineage>
        <taxon>Bacteria</taxon>
        <taxon>Pseudomonadati</taxon>
        <taxon>Spirochaetota</taxon>
        <taxon>Spirochaetia</taxon>
        <taxon>Spirochaetales</taxon>
        <taxon>Spirochaetaceae</taxon>
        <taxon>Oceanispirochaeta</taxon>
    </lineage>
</organism>
<dbReference type="SUPFAM" id="SSF55073">
    <property type="entry name" value="Nucleotide cyclase"/>
    <property type="match status" value="1"/>
</dbReference>
<dbReference type="OrthoDB" id="366324at2"/>
<dbReference type="InterPro" id="IPR043128">
    <property type="entry name" value="Rev_trsase/Diguanyl_cyclase"/>
</dbReference>
<keyword evidence="2" id="KW-1133">Transmembrane helix</keyword>
<dbReference type="InterPro" id="IPR029787">
    <property type="entry name" value="Nucleotide_cyclase"/>
</dbReference>
<dbReference type="CDD" id="cd18774">
    <property type="entry name" value="PDC2_HK_sensor"/>
    <property type="match status" value="1"/>
</dbReference>
<evidence type="ECO:0000256" key="2">
    <source>
        <dbReference type="SAM" id="Phobius"/>
    </source>
</evidence>
<dbReference type="Proteomes" id="UP000324209">
    <property type="component" value="Chromosome"/>
</dbReference>
<dbReference type="Gene3D" id="6.10.340.10">
    <property type="match status" value="1"/>
</dbReference>
<dbReference type="FunFam" id="3.20.20.450:FF:000001">
    <property type="entry name" value="Cyclic di-GMP phosphodiesterase yahA"/>
    <property type="match status" value="1"/>
</dbReference>
<dbReference type="PROSITE" id="PS50885">
    <property type="entry name" value="HAMP"/>
    <property type="match status" value="1"/>
</dbReference>
<dbReference type="InterPro" id="IPR035965">
    <property type="entry name" value="PAS-like_dom_sf"/>
</dbReference>
<dbReference type="PROSITE" id="PS50883">
    <property type="entry name" value="EAL"/>
    <property type="match status" value="1"/>
</dbReference>
<dbReference type="NCBIfam" id="TIGR00254">
    <property type="entry name" value="GGDEF"/>
    <property type="match status" value="1"/>
</dbReference>
<dbReference type="Pfam" id="PF00563">
    <property type="entry name" value="EAL"/>
    <property type="match status" value="1"/>
</dbReference>
<evidence type="ECO:0000256" key="1">
    <source>
        <dbReference type="ARBA" id="ARBA00051114"/>
    </source>
</evidence>
<evidence type="ECO:0000313" key="9">
    <source>
        <dbReference type="Proteomes" id="UP000324209"/>
    </source>
</evidence>
<dbReference type="InterPro" id="IPR004010">
    <property type="entry name" value="Double_Cache_2"/>
</dbReference>
<evidence type="ECO:0000313" key="8">
    <source>
        <dbReference type="EMBL" id="QEN08680.1"/>
    </source>
</evidence>
<feature type="transmembrane region" description="Helical" evidence="2">
    <location>
        <begin position="15"/>
        <end position="37"/>
    </location>
</feature>
<dbReference type="CDD" id="cd01949">
    <property type="entry name" value="GGDEF"/>
    <property type="match status" value="1"/>
</dbReference>
<sequence>MKIKFKNNRAYRKIFSAYLILFISMSLIIYLGINIVLKIELEKHIYQEMENLTTITAELVNSSSKLTIVNYLESDAHGTERVISNIYTEGLSRGLSEEEMKQKASDYILSLSTRESGYTYVLDSQGILQVHPFAELVNTSIAEYDFVQTQMQEKSGYLEYEWQNPGESQSRQKVLYMINFAPWDWIISASAYKSEFKSLIQIEDVRKILKEVELAGNGDLFILDEEGTFLLHPEFYGKKIQDLSPEDRAGFSFFDSIPITLKGSITYEAIDPDDGNRTEGILLYHRLPELNWIVLSSVLLDDFHRLRNHTIWFIFSIFLTVLCFFWIISIKISNKLSRPLDNLINFVDHATHTESPSRISISGNDEYSQLSLHINRFLDTIEEEKQNRFQTEEDNRLLAHFINNNPFPVIRVARQGTILYKNNAAVDLLLFWDIQGKDQLPQNIMDSITSVESGFGVVEIKQKDDFYNILISYSKIQDAFFIFINKTTDRKKEEYHLIMSESVFFHTMEGISITDKHGNIVRVNPAFSKITGYSENEVLGKNPRILRSEHHGQDFYNDMWASLASKGEWKGEIWNRKKSGEVYPELLTINSIKDNSGTTSHYVAVFKDISEIKDSEEKLRLLAFHDALTSLPNRTLFLDRLKNAIVRAERVSGKLAILFLDMDNFKNINDILGHFTGDKYLQIIAERLSTICRDEDSVARLGGDEFVILIPEIENQHGIAQLTNRILKEIEKPLILNEHKFKPSASIGVAFFPEDGKDASTLMKNADLAMYKSKENGKGISTLFNDEMNKQLKTKIRLEELLRSSLKNNEMNLVYQPKVSISNRAMNGAEALLRWNSRELGSISPSDFIPIAEETGFILELGDWVLQQALRDLSDFQKVLSSDFEMAVNLSASQFHDKKLVTRIEQIIQTSQINPSTVNLEITENMAMEESNKAIDIINHLKELGLSLSIDDFGTGYSSYNYLKQYKAKYLKIDKSFVDEIPEDKSSGLILKNIINLGHILNMEVIAEGVETEDQFHFLKSSNCDIIQGYYFSKPLSKEELIAYGRTD</sequence>
<dbReference type="PROSITE" id="PS50112">
    <property type="entry name" value="PAS"/>
    <property type="match status" value="1"/>
</dbReference>
<dbReference type="InterPro" id="IPR000014">
    <property type="entry name" value="PAS"/>
</dbReference>
<dbReference type="PROSITE" id="PS50887">
    <property type="entry name" value="GGDEF"/>
    <property type="match status" value="1"/>
</dbReference>
<dbReference type="GO" id="GO:0071111">
    <property type="term" value="F:cyclic-guanylate-specific phosphodiesterase activity"/>
    <property type="evidence" value="ECO:0007669"/>
    <property type="project" value="UniProtKB-EC"/>
</dbReference>
<keyword evidence="9" id="KW-1185">Reference proteome</keyword>
<dbReference type="SMART" id="SM00267">
    <property type="entry name" value="GGDEF"/>
    <property type="match status" value="1"/>
</dbReference>
<dbReference type="Gene3D" id="3.20.20.450">
    <property type="entry name" value="EAL domain"/>
    <property type="match status" value="1"/>
</dbReference>
<evidence type="ECO:0000259" key="3">
    <source>
        <dbReference type="PROSITE" id="PS50112"/>
    </source>
</evidence>
<feature type="domain" description="GGDEF" evidence="7">
    <location>
        <begin position="653"/>
        <end position="786"/>
    </location>
</feature>
<dbReference type="GO" id="GO:0007165">
    <property type="term" value="P:signal transduction"/>
    <property type="evidence" value="ECO:0007669"/>
    <property type="project" value="InterPro"/>
</dbReference>
<dbReference type="InterPro" id="IPR000160">
    <property type="entry name" value="GGDEF_dom"/>
</dbReference>
<dbReference type="InterPro" id="IPR001610">
    <property type="entry name" value="PAC"/>
</dbReference>
<dbReference type="CDD" id="cd12912">
    <property type="entry name" value="PDC2_MCP_like"/>
    <property type="match status" value="1"/>
</dbReference>
<dbReference type="PROSITE" id="PS50113">
    <property type="entry name" value="PAC"/>
    <property type="match status" value="1"/>
</dbReference>
<keyword evidence="2" id="KW-0472">Membrane</keyword>
<gene>
    <name evidence="8" type="ORF">EXM22_12030</name>
</gene>
<dbReference type="SMART" id="SM00091">
    <property type="entry name" value="PAS"/>
    <property type="match status" value="2"/>
</dbReference>
<feature type="domain" description="HAMP" evidence="6">
    <location>
        <begin position="334"/>
        <end position="386"/>
    </location>
</feature>
<dbReference type="Gene3D" id="3.30.70.270">
    <property type="match status" value="1"/>
</dbReference>
<proteinExistence type="predicted"/>
<dbReference type="NCBIfam" id="TIGR00229">
    <property type="entry name" value="sensory_box"/>
    <property type="match status" value="1"/>
</dbReference>
<evidence type="ECO:0000259" key="6">
    <source>
        <dbReference type="PROSITE" id="PS50885"/>
    </source>
</evidence>
<feature type="transmembrane region" description="Helical" evidence="2">
    <location>
        <begin position="310"/>
        <end position="328"/>
    </location>
</feature>
<accession>A0A5C1QNW6</accession>
<dbReference type="InterPro" id="IPR035919">
    <property type="entry name" value="EAL_sf"/>
</dbReference>
<evidence type="ECO:0000259" key="7">
    <source>
        <dbReference type="PROSITE" id="PS50887"/>
    </source>
</evidence>
<dbReference type="GO" id="GO:0071732">
    <property type="term" value="P:cellular response to nitric oxide"/>
    <property type="evidence" value="ECO:0007669"/>
    <property type="project" value="UniProtKB-ARBA"/>
</dbReference>
<dbReference type="PANTHER" id="PTHR44757:SF2">
    <property type="entry name" value="BIOFILM ARCHITECTURE MAINTENANCE PROTEIN MBAA"/>
    <property type="match status" value="1"/>
</dbReference>
<dbReference type="InterPro" id="IPR000700">
    <property type="entry name" value="PAS-assoc_C"/>
</dbReference>
<feature type="domain" description="EAL" evidence="5">
    <location>
        <begin position="795"/>
        <end position="1048"/>
    </location>
</feature>
<dbReference type="InterPro" id="IPR001633">
    <property type="entry name" value="EAL_dom"/>
</dbReference>
<dbReference type="AlphaFoldDB" id="A0A5C1QNW6"/>
<keyword evidence="2" id="KW-0812">Transmembrane</keyword>
<dbReference type="InterPro" id="IPR003660">
    <property type="entry name" value="HAMP_dom"/>
</dbReference>
<dbReference type="Pfam" id="PF08269">
    <property type="entry name" value="dCache_2"/>
    <property type="match status" value="1"/>
</dbReference>
<dbReference type="EMBL" id="CP036150">
    <property type="protein sequence ID" value="QEN08680.1"/>
    <property type="molecule type" value="Genomic_DNA"/>
</dbReference>
<dbReference type="CDD" id="cd00130">
    <property type="entry name" value="PAS"/>
    <property type="match status" value="1"/>
</dbReference>
<reference evidence="8 9" key="1">
    <citation type="submission" date="2019-02" db="EMBL/GenBank/DDBJ databases">
        <title>Complete Genome Sequence and Methylome Analysis of free living Spirochaetas.</title>
        <authorList>
            <person name="Fomenkov A."/>
            <person name="Dubinina G."/>
            <person name="Leshcheva N."/>
            <person name="Mikheeva N."/>
            <person name="Grabovich M."/>
            <person name="Vincze T."/>
            <person name="Roberts R.J."/>
        </authorList>
    </citation>
    <scope>NUCLEOTIDE SEQUENCE [LARGE SCALE GENOMIC DNA]</scope>
    <source>
        <strain evidence="8 9">K2</strain>
    </source>
</reference>
<dbReference type="CDD" id="cd01948">
    <property type="entry name" value="EAL"/>
    <property type="match status" value="1"/>
</dbReference>
<dbReference type="Pfam" id="PF13426">
    <property type="entry name" value="PAS_9"/>
    <property type="match status" value="1"/>
</dbReference>
<dbReference type="KEGG" id="ock:EXM22_12030"/>
<dbReference type="FunFam" id="3.30.70.270:FF:000001">
    <property type="entry name" value="Diguanylate cyclase domain protein"/>
    <property type="match status" value="1"/>
</dbReference>
<dbReference type="SMART" id="SM00052">
    <property type="entry name" value="EAL"/>
    <property type="match status" value="1"/>
</dbReference>